<dbReference type="RefSeq" id="WP_071898739.1">
    <property type="nucleotide sequence ID" value="NZ_MPIN01000003.1"/>
</dbReference>
<feature type="domain" description="Glycosyltransferase 2-like" evidence="1">
    <location>
        <begin position="11"/>
        <end position="131"/>
    </location>
</feature>
<protein>
    <submittedName>
        <fullName evidence="2">Glycosyltransferase</fullName>
    </submittedName>
</protein>
<dbReference type="InterPro" id="IPR050834">
    <property type="entry name" value="Glycosyltransf_2"/>
</dbReference>
<dbReference type="SUPFAM" id="SSF53448">
    <property type="entry name" value="Nucleotide-diphospho-sugar transferases"/>
    <property type="match status" value="1"/>
</dbReference>
<dbReference type="InterPro" id="IPR029044">
    <property type="entry name" value="Nucleotide-diphossugar_trans"/>
</dbReference>
<keyword evidence="3" id="KW-1185">Reference proteome</keyword>
<proteinExistence type="predicted"/>
<dbReference type="AlphaFoldDB" id="A0A1L9BCX3"/>
<dbReference type="CDD" id="cd00761">
    <property type="entry name" value="Glyco_tranf_GTA_type"/>
    <property type="match status" value="1"/>
</dbReference>
<dbReference type="Pfam" id="PF00535">
    <property type="entry name" value="Glycos_transf_2"/>
    <property type="match status" value="1"/>
</dbReference>
<dbReference type="Gene3D" id="3.90.550.10">
    <property type="entry name" value="Spore Coat Polysaccharide Biosynthesis Protein SpsA, Chain A"/>
    <property type="match status" value="1"/>
</dbReference>
<dbReference type="STRING" id="83449.BON30_13675"/>
<name>A0A1L9BCX3_9BACT</name>
<comment type="caution">
    <text evidence="2">The sequence shown here is derived from an EMBL/GenBank/DDBJ whole genome shotgun (WGS) entry which is preliminary data.</text>
</comment>
<dbReference type="Proteomes" id="UP000182229">
    <property type="component" value="Unassembled WGS sequence"/>
</dbReference>
<reference evidence="2 3" key="2">
    <citation type="submission" date="2016-12" db="EMBL/GenBank/DDBJ databases">
        <title>Draft Genome Sequence of Cystobacter ferrugineus Strain Cbfe23.</title>
        <authorList>
            <person name="Akbar S."/>
            <person name="Dowd S.E."/>
            <person name="Stevens D.C."/>
        </authorList>
    </citation>
    <scope>NUCLEOTIDE SEQUENCE [LARGE SCALE GENOMIC DNA]</scope>
    <source>
        <strain evidence="2 3">Cbfe23</strain>
    </source>
</reference>
<keyword evidence="2" id="KW-0808">Transferase</keyword>
<evidence type="ECO:0000313" key="2">
    <source>
        <dbReference type="EMBL" id="OJH40104.1"/>
    </source>
</evidence>
<sequence>MNHTTTDGKITVIMRTKNAAWVVGQALSALFSQTRRDFELLVVDSGSTDATLDIVSRYPCRLVKIEAKEYFPGLVLNMAIREAKGSLIVFQNSDTVPLATHALDRLVAPIENGSADATFARQLPRPEAHTWVRRDYAAAFPETGDAPPWMAYSLPFAAMTRSAWEKHPFYEDAWGSEDTEWGYWARENGLRVRYVPEALVMHSHNYTLRQLYGRRFIEGEADAFILRERSSLARFALRTGISCARDALAHVAARDLPGLALTFPRRLVYHWAHLQGHRLGEQRLRSGNRDASMGQKVVLERQ</sequence>
<reference evidence="3" key="1">
    <citation type="submission" date="2016-11" db="EMBL/GenBank/DDBJ databases">
        <authorList>
            <person name="Shukria A."/>
            <person name="Stevens D.C."/>
        </authorList>
    </citation>
    <scope>NUCLEOTIDE SEQUENCE [LARGE SCALE GENOMIC DNA]</scope>
    <source>
        <strain evidence="3">Cbfe23</strain>
    </source>
</reference>
<dbReference type="InterPro" id="IPR001173">
    <property type="entry name" value="Glyco_trans_2-like"/>
</dbReference>
<dbReference type="PANTHER" id="PTHR43685:SF3">
    <property type="entry name" value="SLR2126 PROTEIN"/>
    <property type="match status" value="1"/>
</dbReference>
<accession>A0A1L9BCX3</accession>
<dbReference type="OrthoDB" id="9790005at2"/>
<dbReference type="PANTHER" id="PTHR43685">
    <property type="entry name" value="GLYCOSYLTRANSFERASE"/>
    <property type="match status" value="1"/>
</dbReference>
<evidence type="ECO:0000313" key="3">
    <source>
        <dbReference type="Proteomes" id="UP000182229"/>
    </source>
</evidence>
<gene>
    <name evidence="2" type="ORF">BON30_13675</name>
</gene>
<dbReference type="GO" id="GO:0016740">
    <property type="term" value="F:transferase activity"/>
    <property type="evidence" value="ECO:0007669"/>
    <property type="project" value="UniProtKB-KW"/>
</dbReference>
<dbReference type="EMBL" id="MPIN01000003">
    <property type="protein sequence ID" value="OJH40104.1"/>
    <property type="molecule type" value="Genomic_DNA"/>
</dbReference>
<organism evidence="2 3">
    <name type="scientific">Cystobacter ferrugineus</name>
    <dbReference type="NCBI Taxonomy" id="83449"/>
    <lineage>
        <taxon>Bacteria</taxon>
        <taxon>Pseudomonadati</taxon>
        <taxon>Myxococcota</taxon>
        <taxon>Myxococcia</taxon>
        <taxon>Myxococcales</taxon>
        <taxon>Cystobacterineae</taxon>
        <taxon>Archangiaceae</taxon>
        <taxon>Cystobacter</taxon>
    </lineage>
</organism>
<evidence type="ECO:0000259" key="1">
    <source>
        <dbReference type="Pfam" id="PF00535"/>
    </source>
</evidence>